<feature type="signal peptide" evidence="8">
    <location>
        <begin position="1"/>
        <end position="27"/>
    </location>
</feature>
<evidence type="ECO:0000259" key="11">
    <source>
        <dbReference type="Pfam" id="PF17766"/>
    </source>
</evidence>
<dbReference type="Gene3D" id="2.60.40.2310">
    <property type="match status" value="1"/>
</dbReference>
<dbReference type="AlphaFoldDB" id="A0A438BU85"/>
<feature type="domain" description="Inhibitor I9" evidence="10">
    <location>
        <begin position="37"/>
        <end position="96"/>
    </location>
</feature>
<feature type="active site" description="Charge relay system" evidence="6 7">
    <location>
        <position position="147"/>
    </location>
</feature>
<gene>
    <name evidence="12" type="primary">SBT3.8_0</name>
    <name evidence="12" type="ORF">CK203_077207</name>
</gene>
<dbReference type="CDD" id="cd02120">
    <property type="entry name" value="PA_subtilisin_like"/>
    <property type="match status" value="1"/>
</dbReference>
<organism evidence="12 13">
    <name type="scientific">Vitis vinifera</name>
    <name type="common">Grape</name>
    <dbReference type="NCBI Taxonomy" id="29760"/>
    <lineage>
        <taxon>Eukaryota</taxon>
        <taxon>Viridiplantae</taxon>
        <taxon>Streptophyta</taxon>
        <taxon>Embryophyta</taxon>
        <taxon>Tracheophyta</taxon>
        <taxon>Spermatophyta</taxon>
        <taxon>Magnoliopsida</taxon>
        <taxon>eudicotyledons</taxon>
        <taxon>Gunneridae</taxon>
        <taxon>Pentapetalae</taxon>
        <taxon>rosids</taxon>
        <taxon>Vitales</taxon>
        <taxon>Vitaceae</taxon>
        <taxon>Viteae</taxon>
        <taxon>Vitis</taxon>
    </lineage>
</organism>
<proteinExistence type="inferred from homology"/>
<feature type="chain" id="PRO_5019098047" evidence="8">
    <location>
        <begin position="28"/>
        <end position="741"/>
    </location>
</feature>
<dbReference type="Pfam" id="PF00082">
    <property type="entry name" value="Peptidase_S8"/>
    <property type="match status" value="1"/>
</dbReference>
<dbReference type="InterPro" id="IPR036852">
    <property type="entry name" value="Peptidase_S8/S53_dom_sf"/>
</dbReference>
<dbReference type="PANTHER" id="PTHR10795">
    <property type="entry name" value="PROPROTEIN CONVERTASE SUBTILISIN/KEXIN"/>
    <property type="match status" value="1"/>
</dbReference>
<evidence type="ECO:0000256" key="7">
    <source>
        <dbReference type="PROSITE-ProRule" id="PRU01240"/>
    </source>
</evidence>
<dbReference type="InterPro" id="IPR000209">
    <property type="entry name" value="Peptidase_S8/S53_dom"/>
</dbReference>
<evidence type="ECO:0000259" key="9">
    <source>
        <dbReference type="Pfam" id="PF00082"/>
    </source>
</evidence>
<dbReference type="InterPro" id="IPR010259">
    <property type="entry name" value="S8pro/Inhibitor_I9"/>
</dbReference>
<dbReference type="Proteomes" id="UP000288805">
    <property type="component" value="Unassembled WGS sequence"/>
</dbReference>
<dbReference type="InterPro" id="IPR034197">
    <property type="entry name" value="Peptidases_S8_3"/>
</dbReference>
<dbReference type="PROSITE" id="PS00138">
    <property type="entry name" value="SUBTILASE_SER"/>
    <property type="match status" value="1"/>
</dbReference>
<evidence type="ECO:0000256" key="5">
    <source>
        <dbReference type="ARBA" id="ARBA00022825"/>
    </source>
</evidence>
<protein>
    <submittedName>
        <fullName evidence="12">Subtilisin-like protease SBT3.8</fullName>
    </submittedName>
</protein>
<evidence type="ECO:0000256" key="3">
    <source>
        <dbReference type="ARBA" id="ARBA00022729"/>
    </source>
</evidence>
<dbReference type="FunFam" id="3.30.70.80:FF:000002">
    <property type="entry name" value="Subtilisin-like protease SBT5.3"/>
    <property type="match status" value="1"/>
</dbReference>
<dbReference type="InterPro" id="IPR041469">
    <property type="entry name" value="Subtilisin-like_FN3"/>
</dbReference>
<evidence type="ECO:0000256" key="6">
    <source>
        <dbReference type="PIRSR" id="PIRSR615500-1"/>
    </source>
</evidence>
<feature type="domain" description="Subtilisin-like protease fibronectin type-III" evidence="11">
    <location>
        <begin position="634"/>
        <end position="729"/>
    </location>
</feature>
<keyword evidence="4 7" id="KW-0378">Hydrolase</keyword>
<dbReference type="InterPro" id="IPR045051">
    <property type="entry name" value="SBT"/>
</dbReference>
<dbReference type="PRINTS" id="PR00723">
    <property type="entry name" value="SUBTILISIN"/>
</dbReference>
<feature type="domain" description="Peptidase S8/S53" evidence="9">
    <location>
        <begin position="138"/>
        <end position="552"/>
    </location>
</feature>
<evidence type="ECO:0000256" key="4">
    <source>
        <dbReference type="ARBA" id="ARBA00022801"/>
    </source>
</evidence>
<dbReference type="GO" id="GO:0006508">
    <property type="term" value="P:proteolysis"/>
    <property type="evidence" value="ECO:0007669"/>
    <property type="project" value="UniProtKB-KW"/>
</dbReference>
<dbReference type="Gene3D" id="3.50.30.30">
    <property type="match status" value="1"/>
</dbReference>
<dbReference type="Pfam" id="PF17766">
    <property type="entry name" value="fn3_6"/>
    <property type="match status" value="1"/>
</dbReference>
<dbReference type="Gene3D" id="3.40.50.200">
    <property type="entry name" value="Peptidase S8/S53 domain"/>
    <property type="match status" value="2"/>
</dbReference>
<dbReference type="GO" id="GO:0004252">
    <property type="term" value="F:serine-type endopeptidase activity"/>
    <property type="evidence" value="ECO:0007669"/>
    <property type="project" value="UniProtKB-UniRule"/>
</dbReference>
<keyword evidence="3 8" id="KW-0732">Signal</keyword>
<dbReference type="CDD" id="cd04852">
    <property type="entry name" value="Peptidases_S8_3"/>
    <property type="match status" value="1"/>
</dbReference>
<name>A0A438BU85_VITVI</name>
<dbReference type="Gene3D" id="3.30.70.80">
    <property type="entry name" value="Peptidase S8 propeptide/proteinase inhibitor I9"/>
    <property type="match status" value="1"/>
</dbReference>
<evidence type="ECO:0000256" key="8">
    <source>
        <dbReference type="SAM" id="SignalP"/>
    </source>
</evidence>
<dbReference type="FunFam" id="2.60.40.2310:FF:000002">
    <property type="entry name" value="p69E protein-like"/>
    <property type="match status" value="1"/>
</dbReference>
<comment type="caution">
    <text evidence="12">The sequence shown here is derived from an EMBL/GenBank/DDBJ whole genome shotgun (WGS) entry which is preliminary data.</text>
</comment>
<sequence>MSSLHDGGLIFIFLASLILILNEKVSSVTPAQAKSKVHIVYLGMRQHHDPELITNTHHEMLTTVLGSEEASVDSMLYSYRHGFSGFAAKLTEAQAQASYLVWFKSYLRLHKLKTTRSWDYLGLSSHSSTNLLHGTNMGDGIIIGLLDSGIWPESEVFSDKGMGQSLLDGKRLGQPLNTTEYLEYLSPRDAVGHGTHTSSIAGGSPVFNSSYYGLGFGTVRGGAPGARLAMYKVCWNLDGGYCSDADILKAFDKAISDGVDVLSVSLGLDGTARFTEIIKPDGILIGSFHAVAQGISVVCAAGNGGPSAQTVENTAPWILTVAASSIDRSFPTPITLGNNRTFLGQAMLIGNHTGFASLVYPDDPHLQSPRALLIPCPALSLRIPPLGRPTFKMDNCLSTSPNDTSVAGKVALCFTSGTFETEFAASFVKEARGLGVIIAENSGDTQASCISDFPCIKVNYETGSQILHYISSTRHPMAKFPSPAVLKPDIAGPGAQILGAVPPSDLKKNTEFDFHSGTSMATPHIAGIVALLKSLHPHWSPAAIKSAIVTTGWTTDPSGEPIFAEGDPTKLADPFDFGGGIVNPNRAADPGLVYDMGTADYIHYLCTLGYNNSAIFQFTKQSIGCPTGKHSILNLNLPSITIPSLQNSTSLTRNVTNVGAVNSTYKASIISPAGITITVKPDTLIFNSTIKTVTFSVTVSSIHQVNTGYSFGSLAWIDGVHAVRSPISVRTMIEESYANDS</sequence>
<keyword evidence="5 7" id="KW-0720">Serine protease</keyword>
<evidence type="ECO:0000313" key="13">
    <source>
        <dbReference type="Proteomes" id="UP000288805"/>
    </source>
</evidence>
<dbReference type="EMBL" id="QGNW01002617">
    <property type="protein sequence ID" value="RVW14533.1"/>
    <property type="molecule type" value="Genomic_DNA"/>
</dbReference>
<dbReference type="InterPro" id="IPR023828">
    <property type="entry name" value="Peptidase_S8_Ser-AS"/>
</dbReference>
<evidence type="ECO:0000313" key="12">
    <source>
        <dbReference type="EMBL" id="RVW14533.1"/>
    </source>
</evidence>
<feature type="active site" description="Charge relay system" evidence="6 7">
    <location>
        <position position="519"/>
    </location>
</feature>
<evidence type="ECO:0000256" key="1">
    <source>
        <dbReference type="ARBA" id="ARBA00011073"/>
    </source>
</evidence>
<evidence type="ECO:0000259" key="10">
    <source>
        <dbReference type="Pfam" id="PF05922"/>
    </source>
</evidence>
<dbReference type="PROSITE" id="PS51892">
    <property type="entry name" value="SUBTILASE"/>
    <property type="match status" value="1"/>
</dbReference>
<dbReference type="InterPro" id="IPR037045">
    <property type="entry name" value="S8pro/Inhibitor_I9_sf"/>
</dbReference>
<feature type="active site" description="Charge relay system" evidence="6 7">
    <location>
        <position position="193"/>
    </location>
</feature>
<accession>A0A438BU85</accession>
<evidence type="ECO:0000256" key="2">
    <source>
        <dbReference type="ARBA" id="ARBA00022670"/>
    </source>
</evidence>
<dbReference type="Pfam" id="PF05922">
    <property type="entry name" value="Inhibitor_I9"/>
    <property type="match status" value="1"/>
</dbReference>
<dbReference type="InterPro" id="IPR015500">
    <property type="entry name" value="Peptidase_S8_subtilisin-rel"/>
</dbReference>
<dbReference type="SUPFAM" id="SSF52743">
    <property type="entry name" value="Subtilisin-like"/>
    <property type="match status" value="1"/>
</dbReference>
<comment type="similarity">
    <text evidence="1 7">Belongs to the peptidase S8 family.</text>
</comment>
<keyword evidence="2 7" id="KW-0645">Protease</keyword>
<reference evidence="12 13" key="1">
    <citation type="journal article" date="2018" name="PLoS Genet.">
        <title>Population sequencing reveals clonal diversity and ancestral inbreeding in the grapevine cultivar Chardonnay.</title>
        <authorList>
            <person name="Roach M.J."/>
            <person name="Johnson D.L."/>
            <person name="Bohlmann J."/>
            <person name="van Vuuren H.J."/>
            <person name="Jones S.J."/>
            <person name="Pretorius I.S."/>
            <person name="Schmidt S.A."/>
            <person name="Borneman A.R."/>
        </authorList>
    </citation>
    <scope>NUCLEOTIDE SEQUENCE [LARGE SCALE GENOMIC DNA]</scope>
    <source>
        <strain evidence="13">cv. Chardonnay</strain>
        <tissue evidence="12">Leaf</tissue>
    </source>
</reference>